<protein>
    <submittedName>
        <fullName evidence="2">Uncharacterized protein</fullName>
    </submittedName>
</protein>
<name>A0A4R6B4H1_9RHOB</name>
<sequence length="155" mass="17421">MVEAGRISVALVEENTAVADAYLLDAQRRARHARLDAGRKMEEVRSQADAYRRDGVREAFELARKLMIGVLTGEVVPAPSGEGWTIHDERLKRRVGEMDIYSSLDRILQIVSRCWELIERHLKPAAAEAELSDLVEDQPPAGRDPLHQSKRGIEP</sequence>
<dbReference type="RefSeq" id="WP_133340869.1">
    <property type="nucleotide sequence ID" value="NZ_SMZO01000001.1"/>
</dbReference>
<feature type="region of interest" description="Disordered" evidence="1">
    <location>
        <begin position="131"/>
        <end position="155"/>
    </location>
</feature>
<evidence type="ECO:0000256" key="1">
    <source>
        <dbReference type="SAM" id="MobiDB-lite"/>
    </source>
</evidence>
<dbReference type="OrthoDB" id="6183171at2"/>
<organism evidence="2 3">
    <name type="scientific">Meridianimarinicoccus aquatilis</name>
    <dbReference type="NCBI Taxonomy" id="2552766"/>
    <lineage>
        <taxon>Bacteria</taxon>
        <taxon>Pseudomonadati</taxon>
        <taxon>Pseudomonadota</taxon>
        <taxon>Alphaproteobacteria</taxon>
        <taxon>Rhodobacterales</taxon>
        <taxon>Paracoccaceae</taxon>
        <taxon>Meridianimarinicoccus</taxon>
    </lineage>
</organism>
<feature type="compositionally biased region" description="Basic and acidic residues" evidence="1">
    <location>
        <begin position="144"/>
        <end position="155"/>
    </location>
</feature>
<gene>
    <name evidence="2" type="ORF">E2L05_00145</name>
</gene>
<dbReference type="Proteomes" id="UP000294562">
    <property type="component" value="Unassembled WGS sequence"/>
</dbReference>
<dbReference type="EMBL" id="SMZO01000001">
    <property type="protein sequence ID" value="TDL91365.1"/>
    <property type="molecule type" value="Genomic_DNA"/>
</dbReference>
<evidence type="ECO:0000313" key="3">
    <source>
        <dbReference type="Proteomes" id="UP000294562"/>
    </source>
</evidence>
<comment type="caution">
    <text evidence="2">The sequence shown here is derived from an EMBL/GenBank/DDBJ whole genome shotgun (WGS) entry which is preliminary data.</text>
</comment>
<accession>A0A4R6B4H1</accession>
<keyword evidence="3" id="KW-1185">Reference proteome</keyword>
<dbReference type="AlphaFoldDB" id="A0A4R6B4H1"/>
<proteinExistence type="predicted"/>
<evidence type="ECO:0000313" key="2">
    <source>
        <dbReference type="EMBL" id="TDL91365.1"/>
    </source>
</evidence>
<reference evidence="2 3" key="1">
    <citation type="submission" date="2019-03" db="EMBL/GenBank/DDBJ databases">
        <title>Rhodobacteraceae bacterium SM1902, a new member of the family Rhodobacteraceae isolated from Yantai.</title>
        <authorList>
            <person name="Sun Y."/>
        </authorList>
    </citation>
    <scope>NUCLEOTIDE SEQUENCE [LARGE SCALE GENOMIC DNA]</scope>
    <source>
        <strain evidence="2 3">SM1902</strain>
    </source>
</reference>